<feature type="region of interest" description="Disordered" evidence="4">
    <location>
        <begin position="1"/>
        <end position="33"/>
    </location>
</feature>
<evidence type="ECO:0000313" key="7">
    <source>
        <dbReference type="Proteomes" id="UP000700815"/>
    </source>
</evidence>
<organism evidence="6 7">
    <name type="scientific">Bifidobacterium miconis</name>
    <dbReference type="NCBI Taxonomy" id="2834435"/>
    <lineage>
        <taxon>Bacteria</taxon>
        <taxon>Bacillati</taxon>
        <taxon>Actinomycetota</taxon>
        <taxon>Actinomycetes</taxon>
        <taxon>Bifidobacteriales</taxon>
        <taxon>Bifidobacteriaceae</taxon>
        <taxon>Bifidobacterium</taxon>
    </lineage>
</organism>
<keyword evidence="1" id="KW-0547">Nucleotide-binding</keyword>
<dbReference type="EMBL" id="JAHBBH010000002">
    <property type="protein sequence ID" value="MBW3091587.1"/>
    <property type="molecule type" value="Genomic_DNA"/>
</dbReference>
<reference evidence="6 7" key="1">
    <citation type="submission" date="2021-05" db="EMBL/GenBank/DDBJ databases">
        <title>Phylogenetic classification of ten novel species belonging to the genus Bifidobacterium comprising B. colchicus sp. nov., B. abeli sp. nov., B. bicoloris sp. nov., B. guerezis sp. nov., B. rosaliae sp. nov., B. santillanensis sp. nov., B. argentati sp. nov., B. amazzoni sp. nov., B. pluviali sp. nov., and B. pinnaculum sp. nov.</title>
        <authorList>
            <person name="Lugli G.A."/>
            <person name="Ruiz Garcia L."/>
            <person name="Margolles A."/>
            <person name="Ventura M."/>
        </authorList>
    </citation>
    <scope>NUCLEOTIDE SEQUENCE [LARGE SCALE GENOMIC DNA]</scope>
    <source>
        <strain evidence="6 7">82T10</strain>
    </source>
</reference>
<evidence type="ECO:0000256" key="2">
    <source>
        <dbReference type="ARBA" id="ARBA00022840"/>
    </source>
</evidence>
<dbReference type="PANTHER" id="PTHR30580:SF0">
    <property type="entry name" value="PRIMOSOMAL PROTEIN N"/>
    <property type="match status" value="1"/>
</dbReference>
<evidence type="ECO:0000259" key="5">
    <source>
        <dbReference type="Pfam" id="PF17764"/>
    </source>
</evidence>
<gene>
    <name evidence="6" type="ORF">KIH79_01190</name>
</gene>
<dbReference type="Proteomes" id="UP000700815">
    <property type="component" value="Unassembled WGS sequence"/>
</dbReference>
<feature type="region of interest" description="Disordered" evidence="4">
    <location>
        <begin position="359"/>
        <end position="378"/>
    </location>
</feature>
<keyword evidence="7" id="KW-1185">Reference proteome</keyword>
<sequence>MTTPHAEQLALDGLAPRKRRRRAPAEREPASDKPIAQVVLDVQATHLGRTFDYLIDEKQSEQAQPGAMVRVRFGGQRVSGIIWNRTDSSDTPESSLRYIERVLTLEPLVSAAMRRDVELIADAYGGTRANILRFAVPARVARVDQEQRLAESGAWQGRRRFADAQSRACDAGFDRFAQSYDHARQLRDALEGSAFASFVVDALPGAARWAHDLAWMILTALLAGKPAVVVLPTNREVNDLAAVLTGACGLRPFAPNQSANGGYSGDFAILEGSAMPPAERYRAYRAVATGQVRCAIGARSAMYAPVGGPALFAIVDDLAYQNMDGFMPYPNARGVLRLRAKAHGGVFVSLANVRSPISQWETNGDGDPSAVRETPTTGFSTAVRPLPAVVKERSPWIRWLNRDELARLADPSIGARVPHTAVRILTKALERGPVLLSIPADGITEALSCARCHRQARCPRCTGPLEHDPRTNGVRCRWCGAAVVNWTCPGCGGDRLRVVRVGAAGTAQELAGLFRGVPIVVSSRSQPRGLVEAIPCLPQIVIATPGCEPRVLPADGNDGVAGREYRAVAILDAWTSLYAPGVDARPDALANWMRSMALCAPRSRGGQGLLIGETDPVIAQSLMLWDSRLLAAKEIEERAQTGLPPVLAAACVWGRRDAVMQAIQRLGALPGGEWGTVSVGGEDMPAMLGPVPIPQPSTVNAREFADTADRVKAVVRVAQSRRAELAIRLRMIVARHVAAREPGELRFRLDPKDLI</sequence>
<evidence type="ECO:0000256" key="1">
    <source>
        <dbReference type="ARBA" id="ARBA00022741"/>
    </source>
</evidence>
<keyword evidence="3" id="KW-0238">DNA-binding</keyword>
<evidence type="ECO:0000256" key="3">
    <source>
        <dbReference type="ARBA" id="ARBA00023125"/>
    </source>
</evidence>
<dbReference type="PANTHER" id="PTHR30580">
    <property type="entry name" value="PRIMOSOMAL PROTEIN N"/>
    <property type="match status" value="1"/>
</dbReference>
<evidence type="ECO:0000313" key="6">
    <source>
        <dbReference type="EMBL" id="MBW3091587.1"/>
    </source>
</evidence>
<name>A0ABS6WCK7_9BIFI</name>
<protein>
    <submittedName>
        <fullName evidence="6">Primosomal protein N</fullName>
    </submittedName>
</protein>
<dbReference type="InterPro" id="IPR041222">
    <property type="entry name" value="PriA_3primeBD"/>
</dbReference>
<dbReference type="Pfam" id="PF17764">
    <property type="entry name" value="PriA_3primeBD"/>
    <property type="match status" value="1"/>
</dbReference>
<comment type="caution">
    <text evidence="6">The sequence shown here is derived from an EMBL/GenBank/DDBJ whole genome shotgun (WGS) entry which is preliminary data.</text>
</comment>
<evidence type="ECO:0000256" key="4">
    <source>
        <dbReference type="SAM" id="MobiDB-lite"/>
    </source>
</evidence>
<feature type="domain" description="Primosomal protein N' 3' DNA-binding" evidence="5">
    <location>
        <begin position="37"/>
        <end position="137"/>
    </location>
</feature>
<proteinExistence type="predicted"/>
<keyword evidence="2" id="KW-0067">ATP-binding</keyword>
<accession>A0ABS6WCK7</accession>
<dbReference type="RefSeq" id="WP_219057707.1">
    <property type="nucleotide sequence ID" value="NZ_JAHBBH010000002.1"/>
</dbReference>